<dbReference type="InterPro" id="IPR008257">
    <property type="entry name" value="Pept_M19"/>
</dbReference>
<evidence type="ECO:0000313" key="2">
    <source>
        <dbReference type="Proteomes" id="UP000625210"/>
    </source>
</evidence>
<dbReference type="InterPro" id="IPR032466">
    <property type="entry name" value="Metal_Hydrolase"/>
</dbReference>
<name>A0A8J2VJL7_9BACL</name>
<protein>
    <submittedName>
        <fullName evidence="1">Diguanylate cyclase</fullName>
    </submittedName>
</protein>
<reference evidence="1" key="1">
    <citation type="journal article" date="2014" name="Int. J. Syst. Evol. Microbiol.">
        <title>Complete genome sequence of Corynebacterium casei LMG S-19264T (=DSM 44701T), isolated from a smear-ripened cheese.</title>
        <authorList>
            <consortium name="US DOE Joint Genome Institute (JGI-PGF)"/>
            <person name="Walter F."/>
            <person name="Albersmeier A."/>
            <person name="Kalinowski J."/>
            <person name="Ruckert C."/>
        </authorList>
    </citation>
    <scope>NUCLEOTIDE SEQUENCE</scope>
    <source>
        <strain evidence="1">CGMCC 1.15179</strain>
    </source>
</reference>
<proteinExistence type="predicted"/>
<sequence>MQWMDGHCDTLFKIWKYSLFKKQLSFYERGPLDVNFPTAKEAGLGLQVFALFVPDWIPRSQSWHLALTQVDLFYERIVQDGARVLPVLSKEDLFRVKETGKLGALLHLEGADALQGELSHLRLLHRLGVRQLGLTWNHANEAADGIEEDRNGGLTRFGRSVIEEMKRHQMILDVSHLSVKGFWEVTEADLPILASHSNCRALCPHIRNLEDDQIRALIRRNGIIGMNFLPKFVSEPAEKATIDKVLRHIEHICSLGGEKHVALGSDFDGIEDKIPGLENVADLHRLKEALIKRYPDHLVRGWMWENGYRFYQRNL</sequence>
<comment type="caution">
    <text evidence="1">The sequence shown here is derived from an EMBL/GenBank/DDBJ whole genome shotgun (WGS) entry which is preliminary data.</text>
</comment>
<evidence type="ECO:0000313" key="1">
    <source>
        <dbReference type="EMBL" id="GGE24792.1"/>
    </source>
</evidence>
<dbReference type="CDD" id="cd01301">
    <property type="entry name" value="rDP_like"/>
    <property type="match status" value="1"/>
</dbReference>
<keyword evidence="2" id="KW-1185">Reference proteome</keyword>
<dbReference type="GO" id="GO:0006508">
    <property type="term" value="P:proteolysis"/>
    <property type="evidence" value="ECO:0007669"/>
    <property type="project" value="InterPro"/>
</dbReference>
<dbReference type="PANTHER" id="PTHR10443:SF12">
    <property type="entry name" value="DIPEPTIDASE"/>
    <property type="match status" value="1"/>
</dbReference>
<dbReference type="Proteomes" id="UP000625210">
    <property type="component" value="Unassembled WGS sequence"/>
</dbReference>
<gene>
    <name evidence="1" type="ORF">GCM10011571_28680</name>
</gene>
<dbReference type="PANTHER" id="PTHR10443">
    <property type="entry name" value="MICROSOMAL DIPEPTIDASE"/>
    <property type="match status" value="1"/>
</dbReference>
<reference evidence="1" key="2">
    <citation type="submission" date="2020-09" db="EMBL/GenBank/DDBJ databases">
        <authorList>
            <person name="Sun Q."/>
            <person name="Zhou Y."/>
        </authorList>
    </citation>
    <scope>NUCLEOTIDE SEQUENCE</scope>
    <source>
        <strain evidence="1">CGMCC 1.15179</strain>
    </source>
</reference>
<dbReference type="RefSeq" id="WP_188648584.1">
    <property type="nucleotide sequence ID" value="NZ_BMHQ01000011.1"/>
</dbReference>
<dbReference type="GO" id="GO:0070573">
    <property type="term" value="F:metallodipeptidase activity"/>
    <property type="evidence" value="ECO:0007669"/>
    <property type="project" value="InterPro"/>
</dbReference>
<dbReference type="SUPFAM" id="SSF51556">
    <property type="entry name" value="Metallo-dependent hydrolases"/>
    <property type="match status" value="1"/>
</dbReference>
<accession>A0A8J2VJL7</accession>
<organism evidence="1 2">
    <name type="scientific">Marinithermofilum abyssi</name>
    <dbReference type="NCBI Taxonomy" id="1571185"/>
    <lineage>
        <taxon>Bacteria</taxon>
        <taxon>Bacillati</taxon>
        <taxon>Bacillota</taxon>
        <taxon>Bacilli</taxon>
        <taxon>Bacillales</taxon>
        <taxon>Thermoactinomycetaceae</taxon>
        <taxon>Marinithermofilum</taxon>
    </lineage>
</organism>
<dbReference type="PROSITE" id="PS51365">
    <property type="entry name" value="RENAL_DIPEPTIDASE_2"/>
    <property type="match status" value="1"/>
</dbReference>
<dbReference type="Pfam" id="PF01244">
    <property type="entry name" value="Peptidase_M19"/>
    <property type="match status" value="1"/>
</dbReference>
<dbReference type="Gene3D" id="3.20.20.140">
    <property type="entry name" value="Metal-dependent hydrolases"/>
    <property type="match status" value="1"/>
</dbReference>
<dbReference type="EMBL" id="BMHQ01000011">
    <property type="protein sequence ID" value="GGE24792.1"/>
    <property type="molecule type" value="Genomic_DNA"/>
</dbReference>
<dbReference type="AlphaFoldDB" id="A0A8J2VJL7"/>